<dbReference type="AlphaFoldDB" id="A0AAN6J0V8"/>
<feature type="region of interest" description="Disordered" evidence="1">
    <location>
        <begin position="354"/>
        <end position="375"/>
    </location>
</feature>
<feature type="region of interest" description="Disordered" evidence="1">
    <location>
        <begin position="1"/>
        <end position="96"/>
    </location>
</feature>
<accession>A0AAN6J0V8</accession>
<dbReference type="GO" id="GO:0008298">
    <property type="term" value="P:intracellular mRNA localization"/>
    <property type="evidence" value="ECO:0007669"/>
    <property type="project" value="TreeGrafter"/>
</dbReference>
<name>A0AAN6J0V8_EXODE</name>
<dbReference type="EMBL" id="JAJGCB010000003">
    <property type="protein sequence ID" value="KAJ8993976.1"/>
    <property type="molecule type" value="Genomic_DNA"/>
</dbReference>
<dbReference type="GO" id="GO:0005783">
    <property type="term" value="C:endoplasmic reticulum"/>
    <property type="evidence" value="ECO:0007669"/>
    <property type="project" value="TreeGrafter"/>
</dbReference>
<sequence length="517" mass="57597">MADTETVSATDGTQKSRPEKPDEAKFKAALAQAEKEHEAAQARFNAARAKLDSARPGKSTPANDRFKELVEEQKAIRQKQQEHKSAKSGQQEKFNQNDALIKKLIAEQKDARTRAGFKNAEEIDAKIASIMKQVDSGNMKLVDEKKALAEVSALRRQRKGFTALDDLQKKIDEKKAENAELKKSFDNPEARALAQKYEENQKELDQIKAAREDTNKNLDALKAEREKLYQEQQATYANIRKIKDDYYAQRKAYKEYEDQLYQQRRERQKAEREAYEKEKRRRIAEQKLEEASEPAFSNEIRIAEGLIRHFDPSSVNSGEAKESASQLAATAQRQVDDAGFKGMKVMKKEDEDFFVGSGGKKKGKGGKKAAASSTAESGKINLNIGIIEELAKVGVDPPSTQADVPAVVEKLKAKVEAWKKDQESQTKKNIEKAKKEIEKLEQEATEASNASPPPSRGAGKGGRTDRAKKVALKDSGVNGTISVEAEEAQEKDAVADVAKELKETKIEDKENEEVATA</sequence>
<protein>
    <submittedName>
        <fullName evidence="2">Multicopy suppressor of BFA (Brefeldin A)</fullName>
    </submittedName>
</protein>
<feature type="region of interest" description="Disordered" evidence="1">
    <location>
        <begin position="417"/>
        <end position="494"/>
    </location>
</feature>
<dbReference type="InterPro" id="IPR039604">
    <property type="entry name" value="Bfr1"/>
</dbReference>
<dbReference type="PANTHER" id="PTHR31027:SF2">
    <property type="entry name" value="LEBERCILIN DOMAIN-CONTAINING PROTEIN"/>
    <property type="match status" value="1"/>
</dbReference>
<feature type="compositionally biased region" description="Basic and acidic residues" evidence="1">
    <location>
        <begin position="14"/>
        <end position="26"/>
    </location>
</feature>
<feature type="compositionally biased region" description="Basic and acidic residues" evidence="1">
    <location>
        <begin position="261"/>
        <end position="290"/>
    </location>
</feature>
<feature type="compositionally biased region" description="Polar residues" evidence="1">
    <location>
        <begin position="87"/>
        <end position="96"/>
    </location>
</feature>
<gene>
    <name evidence="2" type="primary">BFR1</name>
    <name evidence="2" type="ORF">HRR80_002476</name>
</gene>
<dbReference type="GO" id="GO:0042175">
    <property type="term" value="C:nuclear outer membrane-endoplasmic reticulum membrane network"/>
    <property type="evidence" value="ECO:0007669"/>
    <property type="project" value="TreeGrafter"/>
</dbReference>
<dbReference type="GO" id="GO:0003729">
    <property type="term" value="F:mRNA binding"/>
    <property type="evidence" value="ECO:0007669"/>
    <property type="project" value="TreeGrafter"/>
</dbReference>
<feature type="compositionally biased region" description="Basic and acidic residues" evidence="1">
    <location>
        <begin position="64"/>
        <end position="85"/>
    </location>
</feature>
<feature type="region of interest" description="Disordered" evidence="1">
    <location>
        <begin position="261"/>
        <end position="291"/>
    </location>
</feature>
<comment type="caution">
    <text evidence="2">The sequence shown here is derived from an EMBL/GenBank/DDBJ whole genome shotgun (WGS) entry which is preliminary data.</text>
</comment>
<evidence type="ECO:0000256" key="1">
    <source>
        <dbReference type="SAM" id="MobiDB-lite"/>
    </source>
</evidence>
<feature type="compositionally biased region" description="Basic and acidic residues" evidence="1">
    <location>
        <begin position="417"/>
        <end position="442"/>
    </location>
</feature>
<dbReference type="GO" id="GO:1990904">
    <property type="term" value="C:ribonucleoprotein complex"/>
    <property type="evidence" value="ECO:0007669"/>
    <property type="project" value="TreeGrafter"/>
</dbReference>
<reference evidence="2" key="1">
    <citation type="submission" date="2023-01" db="EMBL/GenBank/DDBJ databases">
        <title>Exophiala dermititidis isolated from Cystic Fibrosis Patient.</title>
        <authorList>
            <person name="Kurbessoian T."/>
            <person name="Crocker A."/>
            <person name="Murante D."/>
            <person name="Hogan D.A."/>
            <person name="Stajich J.E."/>
        </authorList>
    </citation>
    <scope>NUCLEOTIDE SEQUENCE</scope>
    <source>
        <strain evidence="2">Ex8</strain>
    </source>
</reference>
<dbReference type="PANTHER" id="PTHR31027">
    <property type="entry name" value="NUCLEAR SEGREGATION PROTEIN BFR1"/>
    <property type="match status" value="1"/>
</dbReference>
<proteinExistence type="predicted"/>
<evidence type="ECO:0000313" key="3">
    <source>
        <dbReference type="Proteomes" id="UP001161757"/>
    </source>
</evidence>
<dbReference type="Proteomes" id="UP001161757">
    <property type="component" value="Unassembled WGS sequence"/>
</dbReference>
<organism evidence="2 3">
    <name type="scientific">Exophiala dermatitidis</name>
    <name type="common">Black yeast-like fungus</name>
    <name type="synonym">Wangiella dermatitidis</name>
    <dbReference type="NCBI Taxonomy" id="5970"/>
    <lineage>
        <taxon>Eukaryota</taxon>
        <taxon>Fungi</taxon>
        <taxon>Dikarya</taxon>
        <taxon>Ascomycota</taxon>
        <taxon>Pezizomycotina</taxon>
        <taxon>Eurotiomycetes</taxon>
        <taxon>Chaetothyriomycetidae</taxon>
        <taxon>Chaetothyriales</taxon>
        <taxon>Herpotrichiellaceae</taxon>
        <taxon>Exophiala</taxon>
    </lineage>
</organism>
<feature type="compositionally biased region" description="Basic and acidic residues" evidence="1">
    <location>
        <begin position="462"/>
        <end position="472"/>
    </location>
</feature>
<feature type="compositionally biased region" description="Polar residues" evidence="1">
    <location>
        <begin position="1"/>
        <end position="13"/>
    </location>
</feature>
<evidence type="ECO:0000313" key="2">
    <source>
        <dbReference type="EMBL" id="KAJ8993976.1"/>
    </source>
</evidence>